<sequence length="297" mass="33458">MEFIQRLKEVRKIKAIRIVISLILILCSSLLQTYVIQSFINPASLLSAGFTGLAILLDRIAQLYGGVFPTSIGILVLNIPVALACYRSVGKRFTLYSTVQFCLTSFLLSVLQFDPILDDIILNVAFGGFLNGLAITLALKANGSTGGTDFIAMYVSNRIHKSIWNYVFIFNVLILAVFGAMFGWEHAAYSIVFQFISTQTISTFHHRYEQITVEATTSNAEALSDYYIEHFRHGMTVIQGYGAYSHKRVYICKTVVSSYEVHDVVMCLRHVDPAVIINTYRTNSFYGRFYQKPIDDM</sequence>
<dbReference type="Gene3D" id="3.30.70.120">
    <property type="match status" value="1"/>
</dbReference>
<dbReference type="Pfam" id="PF10035">
    <property type="entry name" value="DUF2179"/>
    <property type="match status" value="1"/>
</dbReference>
<evidence type="ECO:0000256" key="2">
    <source>
        <dbReference type="ARBA" id="ARBA00022475"/>
    </source>
</evidence>
<feature type="transmembrane region" description="Helical" evidence="6">
    <location>
        <begin position="60"/>
        <end position="86"/>
    </location>
</feature>
<protein>
    <submittedName>
        <fullName evidence="8">YitT family protein</fullName>
    </submittedName>
</protein>
<comment type="caution">
    <text evidence="8">The sequence shown here is derived from an EMBL/GenBank/DDBJ whole genome shotgun (WGS) entry which is preliminary data.</text>
</comment>
<proteinExistence type="predicted"/>
<dbReference type="AlphaFoldDB" id="A0A9D2NS46"/>
<dbReference type="PIRSF" id="PIRSF006483">
    <property type="entry name" value="Membrane_protein_YitT"/>
    <property type="match status" value="1"/>
</dbReference>
<feature type="transmembrane region" description="Helical" evidence="6">
    <location>
        <begin position="120"/>
        <end position="142"/>
    </location>
</feature>
<dbReference type="EMBL" id="DWWM01000044">
    <property type="protein sequence ID" value="HJC36907.1"/>
    <property type="molecule type" value="Genomic_DNA"/>
</dbReference>
<dbReference type="PANTHER" id="PTHR33545">
    <property type="entry name" value="UPF0750 MEMBRANE PROTEIN YITT-RELATED"/>
    <property type="match status" value="1"/>
</dbReference>
<evidence type="ECO:0000256" key="1">
    <source>
        <dbReference type="ARBA" id="ARBA00004651"/>
    </source>
</evidence>
<evidence type="ECO:0000313" key="8">
    <source>
        <dbReference type="EMBL" id="HJC36907.1"/>
    </source>
</evidence>
<evidence type="ECO:0000256" key="3">
    <source>
        <dbReference type="ARBA" id="ARBA00022692"/>
    </source>
</evidence>
<gene>
    <name evidence="8" type="ORF">H9702_07225</name>
</gene>
<keyword evidence="5 6" id="KW-0472">Membrane</keyword>
<keyword evidence="4 6" id="KW-1133">Transmembrane helix</keyword>
<feature type="transmembrane region" description="Helical" evidence="6">
    <location>
        <begin position="93"/>
        <end position="114"/>
    </location>
</feature>
<name>A0A9D2NS46_9FIRM</name>
<dbReference type="Pfam" id="PF02588">
    <property type="entry name" value="YitT_membrane"/>
    <property type="match status" value="1"/>
</dbReference>
<feature type="domain" description="DUF2179" evidence="7">
    <location>
        <begin position="233"/>
        <end position="287"/>
    </location>
</feature>
<reference evidence="8" key="1">
    <citation type="journal article" date="2021" name="PeerJ">
        <title>Extensive microbial diversity within the chicken gut microbiome revealed by metagenomics and culture.</title>
        <authorList>
            <person name="Gilroy R."/>
            <person name="Ravi A."/>
            <person name="Getino M."/>
            <person name="Pursley I."/>
            <person name="Horton D.L."/>
            <person name="Alikhan N.F."/>
            <person name="Baker D."/>
            <person name="Gharbi K."/>
            <person name="Hall N."/>
            <person name="Watson M."/>
            <person name="Adriaenssens E.M."/>
            <person name="Foster-Nyarko E."/>
            <person name="Jarju S."/>
            <person name="Secka A."/>
            <person name="Antonio M."/>
            <person name="Oren A."/>
            <person name="Chaudhuri R.R."/>
            <person name="La Ragione R."/>
            <person name="Hildebrand F."/>
            <person name="Pallen M.J."/>
        </authorList>
    </citation>
    <scope>NUCLEOTIDE SEQUENCE</scope>
    <source>
        <strain evidence="8">CHK187-11901</strain>
    </source>
</reference>
<dbReference type="Proteomes" id="UP000823896">
    <property type="component" value="Unassembled WGS sequence"/>
</dbReference>
<dbReference type="PANTHER" id="PTHR33545:SF5">
    <property type="entry name" value="UPF0750 MEMBRANE PROTEIN YITT"/>
    <property type="match status" value="1"/>
</dbReference>
<evidence type="ECO:0000313" key="9">
    <source>
        <dbReference type="Proteomes" id="UP000823896"/>
    </source>
</evidence>
<feature type="transmembrane region" description="Helical" evidence="6">
    <location>
        <begin position="163"/>
        <end position="184"/>
    </location>
</feature>
<dbReference type="InterPro" id="IPR019264">
    <property type="entry name" value="DUF2179"/>
</dbReference>
<dbReference type="GO" id="GO:0005886">
    <property type="term" value="C:plasma membrane"/>
    <property type="evidence" value="ECO:0007669"/>
    <property type="project" value="UniProtKB-SubCell"/>
</dbReference>
<evidence type="ECO:0000256" key="6">
    <source>
        <dbReference type="SAM" id="Phobius"/>
    </source>
</evidence>
<evidence type="ECO:0000256" key="4">
    <source>
        <dbReference type="ARBA" id="ARBA00022989"/>
    </source>
</evidence>
<evidence type="ECO:0000256" key="5">
    <source>
        <dbReference type="ARBA" id="ARBA00023136"/>
    </source>
</evidence>
<keyword evidence="2" id="KW-1003">Cell membrane</keyword>
<evidence type="ECO:0000259" key="7">
    <source>
        <dbReference type="Pfam" id="PF10035"/>
    </source>
</evidence>
<dbReference type="InterPro" id="IPR003740">
    <property type="entry name" value="YitT"/>
</dbReference>
<dbReference type="InterPro" id="IPR051461">
    <property type="entry name" value="UPF0750_membrane"/>
</dbReference>
<keyword evidence="3 6" id="KW-0812">Transmembrane</keyword>
<accession>A0A9D2NS46</accession>
<reference evidence="8" key="2">
    <citation type="submission" date="2021-04" db="EMBL/GenBank/DDBJ databases">
        <authorList>
            <person name="Gilroy R."/>
        </authorList>
    </citation>
    <scope>NUCLEOTIDE SEQUENCE</scope>
    <source>
        <strain evidence="8">CHK187-11901</strain>
    </source>
</reference>
<organism evidence="8 9">
    <name type="scientific">Candidatus Merdibacter merdavium</name>
    <dbReference type="NCBI Taxonomy" id="2838692"/>
    <lineage>
        <taxon>Bacteria</taxon>
        <taxon>Bacillati</taxon>
        <taxon>Bacillota</taxon>
        <taxon>Erysipelotrichia</taxon>
        <taxon>Erysipelotrichales</taxon>
        <taxon>Erysipelotrichaceae</taxon>
        <taxon>Merdibacter</taxon>
    </lineage>
</organism>
<feature type="transmembrane region" description="Helical" evidence="6">
    <location>
        <begin position="15"/>
        <end position="40"/>
    </location>
</feature>
<comment type="subcellular location">
    <subcellularLocation>
        <location evidence="1">Cell membrane</location>
        <topology evidence="1">Multi-pass membrane protein</topology>
    </subcellularLocation>
</comment>
<dbReference type="InterPro" id="IPR015867">
    <property type="entry name" value="N-reg_PII/ATP_PRibTrfase_C"/>
</dbReference>